<dbReference type="EMBL" id="OCMY01000001">
    <property type="protein sequence ID" value="SOD39669.1"/>
    <property type="molecule type" value="Genomic_DNA"/>
</dbReference>
<evidence type="ECO:0000313" key="2">
    <source>
        <dbReference type="EMBL" id="SOD39669.1"/>
    </source>
</evidence>
<keyword evidence="3" id="KW-1185">Reference proteome</keyword>
<keyword evidence="1" id="KW-0472">Membrane</keyword>
<name>A0A286BZS5_9GAMM</name>
<accession>A0A286BZS5</accession>
<keyword evidence="1" id="KW-1133">Transmembrane helix</keyword>
<evidence type="ECO:0000313" key="3">
    <source>
        <dbReference type="Proteomes" id="UP000219271"/>
    </source>
</evidence>
<gene>
    <name evidence="2" type="ORF">SAMN06273570_4122</name>
</gene>
<dbReference type="OrthoDB" id="9921519at2"/>
<proteinExistence type="predicted"/>
<dbReference type="AlphaFoldDB" id="A0A286BZS5"/>
<dbReference type="RefSeq" id="WP_097097450.1">
    <property type="nucleotide sequence ID" value="NZ_OCMY01000001.1"/>
</dbReference>
<dbReference type="Proteomes" id="UP000219271">
    <property type="component" value="Unassembled WGS sequence"/>
</dbReference>
<protein>
    <submittedName>
        <fullName evidence="2">Uncharacterized protein</fullName>
    </submittedName>
</protein>
<evidence type="ECO:0000256" key="1">
    <source>
        <dbReference type="SAM" id="Phobius"/>
    </source>
</evidence>
<feature type="transmembrane region" description="Helical" evidence="1">
    <location>
        <begin position="41"/>
        <end position="62"/>
    </location>
</feature>
<keyword evidence="1" id="KW-0812">Transmembrane</keyword>
<organism evidence="2 3">
    <name type="scientific">Candidatus Pantoea floridensis</name>
    <dbReference type="NCBI Taxonomy" id="1938870"/>
    <lineage>
        <taxon>Bacteria</taxon>
        <taxon>Pseudomonadati</taxon>
        <taxon>Pseudomonadota</taxon>
        <taxon>Gammaproteobacteria</taxon>
        <taxon>Enterobacterales</taxon>
        <taxon>Erwiniaceae</taxon>
        <taxon>Pantoea</taxon>
    </lineage>
</organism>
<reference evidence="3" key="1">
    <citation type="submission" date="2017-09" db="EMBL/GenBank/DDBJ databases">
        <authorList>
            <person name="Varghese N."/>
            <person name="Submissions S."/>
        </authorList>
    </citation>
    <scope>NUCLEOTIDE SEQUENCE [LARGE SCALE GENOMIC DNA]</scope>
    <source>
        <strain evidence="3">JKS000234</strain>
    </source>
</reference>
<sequence>MIRLFGLLLSIAGVVFLAEHFLLTKQSFATDADLSTIHEDINNLITVVAECFVILFGLVLFAGNFKEKKVIESVIKRTHTMTEIVVSNLVKETTAGSFELDDSALMELALSYQSECPHRNVNDIINLKSLEISSIIELLPSEVRDKFEPLLKAQLRKIDETALDE</sequence>